<dbReference type="InterPro" id="IPR029045">
    <property type="entry name" value="ClpP/crotonase-like_dom_sf"/>
</dbReference>
<dbReference type="InterPro" id="IPR001753">
    <property type="entry name" value="Enoyl-CoA_hydra/iso"/>
</dbReference>
<sequence>MADADFETLRYAVADGIATVTLDRPDRMNAFTGTMMADLIAAFDRADADDGVRAVVVTGAGRAFCAGADLAEGAKTFDYAARGRLAPDDGMRDSGGRVTLRVFEMRKPVIAAVNGPAVGIGATMLLPMDIRIASAEARFGFVFTRRGIVPEAASSWFLPRLVGIAQALRWVLSGRVFDAAEAQAGGLVSEVVPPDRLLPRAYELAREIADGTSAVSVALARQLLWRMLGADHPMEAHKVDSRLIQQTGRSPDAAEGVVSFLEKRPARFPLRPSADMPDAFPWWEERPFT</sequence>
<evidence type="ECO:0000313" key="3">
    <source>
        <dbReference type="Proteomes" id="UP001596456"/>
    </source>
</evidence>
<gene>
    <name evidence="2" type="ORF">ACFQPS_13330</name>
</gene>
<evidence type="ECO:0000313" key="2">
    <source>
        <dbReference type="EMBL" id="MFC7334148.1"/>
    </source>
</evidence>
<dbReference type="Proteomes" id="UP001596456">
    <property type="component" value="Unassembled WGS sequence"/>
</dbReference>
<evidence type="ECO:0000256" key="1">
    <source>
        <dbReference type="ARBA" id="ARBA00005254"/>
    </source>
</evidence>
<dbReference type="NCBIfam" id="NF006109">
    <property type="entry name" value="PRK08260.1"/>
    <property type="match status" value="1"/>
</dbReference>
<accession>A0ABW2KXT7</accession>
<organism evidence="2 3">
    <name type="scientific">Rhodocista pekingensis</name>
    <dbReference type="NCBI Taxonomy" id="201185"/>
    <lineage>
        <taxon>Bacteria</taxon>
        <taxon>Pseudomonadati</taxon>
        <taxon>Pseudomonadota</taxon>
        <taxon>Alphaproteobacteria</taxon>
        <taxon>Rhodospirillales</taxon>
        <taxon>Azospirillaceae</taxon>
        <taxon>Rhodocista</taxon>
    </lineage>
</organism>
<dbReference type="RefSeq" id="WP_377359725.1">
    <property type="nucleotide sequence ID" value="NZ_JBHTCM010000012.1"/>
</dbReference>
<dbReference type="Pfam" id="PF00378">
    <property type="entry name" value="ECH_1"/>
    <property type="match status" value="1"/>
</dbReference>
<name>A0ABW2KXT7_9PROT</name>
<reference evidence="3" key="1">
    <citation type="journal article" date="2019" name="Int. J. Syst. Evol. Microbiol.">
        <title>The Global Catalogue of Microorganisms (GCM) 10K type strain sequencing project: providing services to taxonomists for standard genome sequencing and annotation.</title>
        <authorList>
            <consortium name="The Broad Institute Genomics Platform"/>
            <consortium name="The Broad Institute Genome Sequencing Center for Infectious Disease"/>
            <person name="Wu L."/>
            <person name="Ma J."/>
        </authorList>
    </citation>
    <scope>NUCLEOTIDE SEQUENCE [LARGE SCALE GENOMIC DNA]</scope>
    <source>
        <strain evidence="3">CGMCC 1.16275</strain>
    </source>
</reference>
<dbReference type="CDD" id="cd06558">
    <property type="entry name" value="crotonase-like"/>
    <property type="match status" value="1"/>
</dbReference>
<proteinExistence type="inferred from homology"/>
<dbReference type="Gene3D" id="3.90.226.10">
    <property type="entry name" value="2-enoyl-CoA Hydratase, Chain A, domain 1"/>
    <property type="match status" value="1"/>
</dbReference>
<dbReference type="SUPFAM" id="SSF52096">
    <property type="entry name" value="ClpP/crotonase"/>
    <property type="match status" value="1"/>
</dbReference>
<dbReference type="EMBL" id="JBHTCM010000012">
    <property type="protein sequence ID" value="MFC7334148.1"/>
    <property type="molecule type" value="Genomic_DNA"/>
</dbReference>
<dbReference type="PANTHER" id="PTHR43684">
    <property type="match status" value="1"/>
</dbReference>
<dbReference type="InterPro" id="IPR051053">
    <property type="entry name" value="ECH/Chromodomain_protein"/>
</dbReference>
<keyword evidence="3" id="KW-1185">Reference proteome</keyword>
<dbReference type="PANTHER" id="PTHR43684:SF4">
    <property type="entry name" value="ENOYL-COA HYDRATASE_ISOMERASE FAMILY PROTEIN (AFU_ORTHOLOGUE AFUA_1G01890)"/>
    <property type="match status" value="1"/>
</dbReference>
<comment type="caution">
    <text evidence="2">The sequence shown here is derived from an EMBL/GenBank/DDBJ whole genome shotgun (WGS) entry which is preliminary data.</text>
</comment>
<protein>
    <submittedName>
        <fullName evidence="2">Crotonase/enoyl-CoA hydratase family protein</fullName>
    </submittedName>
</protein>
<comment type="similarity">
    <text evidence="1">Belongs to the enoyl-CoA hydratase/isomerase family.</text>
</comment>